<dbReference type="Proteomes" id="UP001595583">
    <property type="component" value="Unassembled WGS sequence"/>
</dbReference>
<keyword evidence="3" id="KW-1185">Reference proteome</keyword>
<dbReference type="EMBL" id="JBHRTK010000015">
    <property type="protein sequence ID" value="MFC3207835.1"/>
    <property type="molecule type" value="Genomic_DNA"/>
</dbReference>
<dbReference type="InterPro" id="IPR027373">
    <property type="entry name" value="RHH_dom"/>
</dbReference>
<comment type="caution">
    <text evidence="2">The sequence shown here is derived from an EMBL/GenBank/DDBJ whole genome shotgun (WGS) entry which is preliminary data.</text>
</comment>
<evidence type="ECO:0000313" key="2">
    <source>
        <dbReference type="EMBL" id="MFC3207835.1"/>
    </source>
</evidence>
<evidence type="ECO:0000313" key="3">
    <source>
        <dbReference type="Proteomes" id="UP001595583"/>
    </source>
</evidence>
<accession>A0ABV7KE57</accession>
<dbReference type="Pfam" id="PF13467">
    <property type="entry name" value="RHH_4"/>
    <property type="match status" value="1"/>
</dbReference>
<dbReference type="Gene3D" id="1.10.3990.20">
    <property type="entry name" value="protein bp1543"/>
    <property type="match status" value="1"/>
</dbReference>
<reference evidence="3" key="1">
    <citation type="journal article" date="2019" name="Int. J. Syst. Evol. Microbiol.">
        <title>The Global Catalogue of Microorganisms (GCM) 10K type strain sequencing project: providing services to taxonomists for standard genome sequencing and annotation.</title>
        <authorList>
            <consortium name="The Broad Institute Genomics Platform"/>
            <consortium name="The Broad Institute Genome Sequencing Center for Infectious Disease"/>
            <person name="Wu L."/>
            <person name="Ma J."/>
        </authorList>
    </citation>
    <scope>NUCLEOTIDE SEQUENCE [LARGE SCALE GENOMIC DNA]</scope>
    <source>
        <strain evidence="3">KCTC 52165</strain>
    </source>
</reference>
<sequence>MENGSSDEPSLLHHAEPVFRVLEGGSSRRGIRLERAYWQVLREIAQAGKQRPGTLVQSILEEAPTAANATSLLRVYCLRWMVDALAAARKVSDPSVVANLVRASPGAAFALGLDKRIVAYNQSFLNFVQARLSHTGTEPVGRDLRLTLDGHLVTLADALKANGNVPLEIGFVVALSDRRLRGKLNAVLAPVADQDIILCYVLP</sequence>
<gene>
    <name evidence="2" type="ORF">ACFOHJ_16540</name>
</gene>
<dbReference type="InterPro" id="IPR038268">
    <property type="entry name" value="RHH_sf"/>
</dbReference>
<organism evidence="2 3">
    <name type="scientific">Aquamicrobium soli</name>
    <dbReference type="NCBI Taxonomy" id="1811518"/>
    <lineage>
        <taxon>Bacteria</taxon>
        <taxon>Pseudomonadati</taxon>
        <taxon>Pseudomonadota</taxon>
        <taxon>Alphaproteobacteria</taxon>
        <taxon>Hyphomicrobiales</taxon>
        <taxon>Phyllobacteriaceae</taxon>
        <taxon>Aquamicrobium</taxon>
    </lineage>
</organism>
<proteinExistence type="predicted"/>
<protein>
    <submittedName>
        <fullName evidence="2">Ribbon-helix-helix domain-containing protein</fullName>
    </submittedName>
</protein>
<feature type="domain" description="Ribbon-helix-helix" evidence="1">
    <location>
        <begin position="31"/>
        <end position="80"/>
    </location>
</feature>
<name>A0ABV7KE57_9HYPH</name>
<evidence type="ECO:0000259" key="1">
    <source>
        <dbReference type="Pfam" id="PF13467"/>
    </source>
</evidence>
<dbReference type="RefSeq" id="WP_378222330.1">
    <property type="nucleotide sequence ID" value="NZ_JBHRTK010000015.1"/>
</dbReference>